<dbReference type="PANTHER" id="PTHR43162:SF1">
    <property type="entry name" value="PRESTALK A DIFFERENTIATION PROTEIN A"/>
    <property type="match status" value="1"/>
</dbReference>
<proteinExistence type="predicted"/>
<comment type="caution">
    <text evidence="2">The sequence shown here is derived from an EMBL/GenBank/DDBJ whole genome shotgun (WGS) entry which is preliminary data.</text>
</comment>
<dbReference type="Gene3D" id="3.40.50.720">
    <property type="entry name" value="NAD(P)-binding Rossmann-like Domain"/>
    <property type="match status" value="1"/>
</dbReference>
<organism evidence="2 3">
    <name type="scientific">Streptomyces parvulus</name>
    <dbReference type="NCBI Taxonomy" id="146923"/>
    <lineage>
        <taxon>Bacteria</taxon>
        <taxon>Bacillati</taxon>
        <taxon>Actinomycetota</taxon>
        <taxon>Actinomycetes</taxon>
        <taxon>Kitasatosporales</taxon>
        <taxon>Streptomycetaceae</taxon>
        <taxon>Streptomyces</taxon>
    </lineage>
</organism>
<accession>A0A369UXQ0</accession>
<feature type="domain" description="NAD(P)-binding" evidence="1">
    <location>
        <begin position="6"/>
        <end position="184"/>
    </location>
</feature>
<dbReference type="InterPro" id="IPR036291">
    <property type="entry name" value="NAD(P)-bd_dom_sf"/>
</dbReference>
<dbReference type="Gene3D" id="3.90.25.10">
    <property type="entry name" value="UDP-galactose 4-epimerase, domain 1"/>
    <property type="match status" value="1"/>
</dbReference>
<gene>
    <name evidence="2" type="ORF">DVZ84_33540</name>
</gene>
<dbReference type="EMBL" id="QQBH01000035">
    <property type="protein sequence ID" value="RDD84765.1"/>
    <property type="molecule type" value="Genomic_DNA"/>
</dbReference>
<name>A0A369UXQ0_9ACTN</name>
<reference evidence="2 3" key="1">
    <citation type="submission" date="2018-07" db="EMBL/GenBank/DDBJ databases">
        <title>Genome guided investigation of antibiotics producing actinomycetales strain isolated from a Macau mangrove ecosystem.</title>
        <authorList>
            <person name="Hu D."/>
        </authorList>
    </citation>
    <scope>NUCLEOTIDE SEQUENCE [LARGE SCALE GENOMIC DNA]</scope>
    <source>
        <strain evidence="2 3">2297</strain>
    </source>
</reference>
<dbReference type="AlphaFoldDB" id="A0A369UXQ0"/>
<evidence type="ECO:0000313" key="2">
    <source>
        <dbReference type="EMBL" id="RDD84765.1"/>
    </source>
</evidence>
<evidence type="ECO:0000313" key="3">
    <source>
        <dbReference type="Proteomes" id="UP000253742"/>
    </source>
</evidence>
<dbReference type="Pfam" id="PF13460">
    <property type="entry name" value="NAD_binding_10"/>
    <property type="match status" value="1"/>
</dbReference>
<dbReference type="Proteomes" id="UP000253742">
    <property type="component" value="Unassembled WGS sequence"/>
</dbReference>
<dbReference type="OrthoDB" id="116343at2"/>
<dbReference type="RefSeq" id="WP_114532845.1">
    <property type="nucleotide sequence ID" value="NZ_QQBH01000035.1"/>
</dbReference>
<dbReference type="InterPro" id="IPR016040">
    <property type="entry name" value="NAD(P)-bd_dom"/>
</dbReference>
<evidence type="ECO:0000259" key="1">
    <source>
        <dbReference type="Pfam" id="PF13460"/>
    </source>
</evidence>
<sequence length="288" mass="29579">MILVTGATGVVGREVLRGLAGVSVGGGVGVRVMVRDVARLGVVAGGVEVVRGDFGDAVSLGEALRGVERAFLLTVGVGGCDDERFLRAARAAGVGHVVKVSAAAVADGGADDAVTRWQRGAEGLLRDSGLGWTVLRPRSFMSNALAWAGSVVSEGVVRGLYGGSVNACVDPRDVAAVAVCALTERGHVGRVHTVTGPRAVSAVEQTAVLGRVLGRRLRFEELSVAGARRALAGRYPGEVVEALLAGAERQRAGAKAGVEDTVRRVTGRAPRSFAQWAADHREAFAGLS</sequence>
<dbReference type="PANTHER" id="PTHR43162">
    <property type="match status" value="1"/>
</dbReference>
<protein>
    <submittedName>
        <fullName evidence="2">SDR family NAD(P)-dependent oxidoreductase</fullName>
    </submittedName>
</protein>
<dbReference type="SUPFAM" id="SSF51735">
    <property type="entry name" value="NAD(P)-binding Rossmann-fold domains"/>
    <property type="match status" value="1"/>
</dbReference>
<dbReference type="InterPro" id="IPR051604">
    <property type="entry name" value="Ergot_Alk_Oxidoreductase"/>
</dbReference>